<dbReference type="CDD" id="cd09911">
    <property type="entry name" value="Lin0431_like"/>
    <property type="match status" value="1"/>
</dbReference>
<gene>
    <name evidence="2" type="ORF">EV214_101225</name>
</gene>
<reference evidence="2 3" key="1">
    <citation type="submission" date="2019-03" db="EMBL/GenBank/DDBJ databases">
        <title>Genomic Encyclopedia of Type Strains, Phase IV (KMG-IV): sequencing the most valuable type-strain genomes for metagenomic binning, comparative biology and taxonomic classification.</title>
        <authorList>
            <person name="Goeker M."/>
        </authorList>
    </citation>
    <scope>NUCLEOTIDE SEQUENCE [LARGE SCALE GENOMIC DNA]</scope>
    <source>
        <strain evidence="2 3">DSM 102940</strain>
    </source>
</reference>
<proteinExistence type="predicted"/>
<name>A0A4R2KZ85_9FIRM</name>
<dbReference type="RefSeq" id="WP_132241816.1">
    <property type="nucleotide sequence ID" value="NZ_SLWV01000001.1"/>
</dbReference>
<dbReference type="Proteomes" id="UP000294919">
    <property type="component" value="Unassembled WGS sequence"/>
</dbReference>
<evidence type="ECO:0000256" key="1">
    <source>
        <dbReference type="SAM" id="Phobius"/>
    </source>
</evidence>
<comment type="caution">
    <text evidence="2">The sequence shown here is derived from an EMBL/GenBank/DDBJ whole genome shotgun (WGS) entry which is preliminary data.</text>
</comment>
<keyword evidence="1" id="KW-0472">Membrane</keyword>
<organism evidence="2 3">
    <name type="scientific">Marinisporobacter balticus</name>
    <dbReference type="NCBI Taxonomy" id="2018667"/>
    <lineage>
        <taxon>Bacteria</taxon>
        <taxon>Bacillati</taxon>
        <taxon>Bacillota</taxon>
        <taxon>Clostridia</taxon>
        <taxon>Peptostreptococcales</taxon>
        <taxon>Thermotaleaceae</taxon>
        <taxon>Marinisporobacter</taxon>
    </lineage>
</organism>
<dbReference type="Gene3D" id="2.60.320.10">
    <property type="entry name" value="N-utilization substance G protein NusG, insert domain"/>
    <property type="match status" value="1"/>
</dbReference>
<keyword evidence="1" id="KW-0812">Transmembrane</keyword>
<accession>A0A4R2KZ85</accession>
<keyword evidence="3" id="KW-1185">Reference proteome</keyword>
<protein>
    <submittedName>
        <fullName evidence="2">Uncharacterized protein</fullName>
    </submittedName>
</protein>
<dbReference type="InterPro" id="IPR038690">
    <property type="entry name" value="NusG_2_sf"/>
</dbReference>
<evidence type="ECO:0000313" key="3">
    <source>
        <dbReference type="Proteomes" id="UP000294919"/>
    </source>
</evidence>
<evidence type="ECO:0000313" key="2">
    <source>
        <dbReference type="EMBL" id="TCO79991.1"/>
    </source>
</evidence>
<sequence length="127" mass="14342">MIIVTKWDRWLIISIIFFAIMGMFFVKSITHNDEHLYLIIEVDGKEYKKISLDPSNPPSTVKIDTIYGHSIIEVGGDGAKFLESDCKDQLCVKMGKITKANQTSICLPNRVSIKLISKKSDVDSISY</sequence>
<feature type="transmembrane region" description="Helical" evidence="1">
    <location>
        <begin position="7"/>
        <end position="26"/>
    </location>
</feature>
<dbReference type="AlphaFoldDB" id="A0A4R2KZ85"/>
<dbReference type="OrthoDB" id="47603at2"/>
<dbReference type="EMBL" id="SLWV01000001">
    <property type="protein sequence ID" value="TCO79991.1"/>
    <property type="molecule type" value="Genomic_DNA"/>
</dbReference>
<dbReference type="Pfam" id="PF07009">
    <property type="entry name" value="NusG_II"/>
    <property type="match status" value="1"/>
</dbReference>
<keyword evidence="1" id="KW-1133">Transmembrane helix</keyword>